<proteinExistence type="predicted"/>
<sequence>MVTVKYSRYSHPYGGGTLRKLSGEMDTFLIIGICFFCYEMCDLIRRYTAPQAIETHCPAETVTKTLPPQKIYSISRKIQGPRACCPQ</sequence>
<dbReference type="Proteomes" id="UP000075809">
    <property type="component" value="Unassembled WGS sequence"/>
</dbReference>
<gene>
    <name evidence="1" type="ORF">ALC60_00887</name>
</gene>
<protein>
    <submittedName>
        <fullName evidence="1">Uncharacterized protein</fullName>
    </submittedName>
</protein>
<organism evidence="1 2">
    <name type="scientific">Mycetomoellerius zeteki</name>
    <dbReference type="NCBI Taxonomy" id="64791"/>
    <lineage>
        <taxon>Eukaryota</taxon>
        <taxon>Metazoa</taxon>
        <taxon>Ecdysozoa</taxon>
        <taxon>Arthropoda</taxon>
        <taxon>Hexapoda</taxon>
        <taxon>Insecta</taxon>
        <taxon>Pterygota</taxon>
        <taxon>Neoptera</taxon>
        <taxon>Endopterygota</taxon>
        <taxon>Hymenoptera</taxon>
        <taxon>Apocrita</taxon>
        <taxon>Aculeata</taxon>
        <taxon>Formicoidea</taxon>
        <taxon>Formicidae</taxon>
        <taxon>Myrmicinae</taxon>
        <taxon>Mycetomoellerius</taxon>
    </lineage>
</organism>
<name>A0A151XI27_9HYME</name>
<reference evidence="1 2" key="1">
    <citation type="submission" date="2015-09" db="EMBL/GenBank/DDBJ databases">
        <title>Trachymyrmex zeteki WGS genome.</title>
        <authorList>
            <person name="Nygaard S."/>
            <person name="Hu H."/>
            <person name="Boomsma J."/>
            <person name="Zhang G."/>
        </authorList>
    </citation>
    <scope>NUCLEOTIDE SEQUENCE [LARGE SCALE GENOMIC DNA]</scope>
    <source>
        <strain evidence="1">Tzet28-1</strain>
        <tissue evidence="1">Whole body</tissue>
    </source>
</reference>
<keyword evidence="2" id="KW-1185">Reference proteome</keyword>
<dbReference type="AlphaFoldDB" id="A0A151XI27"/>
<evidence type="ECO:0000313" key="2">
    <source>
        <dbReference type="Proteomes" id="UP000075809"/>
    </source>
</evidence>
<evidence type="ECO:0000313" key="1">
    <source>
        <dbReference type="EMBL" id="KYQ60063.1"/>
    </source>
</evidence>
<accession>A0A151XI27</accession>
<dbReference type="EMBL" id="KQ982093">
    <property type="protein sequence ID" value="KYQ60063.1"/>
    <property type="molecule type" value="Genomic_DNA"/>
</dbReference>